<dbReference type="SMART" id="SM00220">
    <property type="entry name" value="S_TKc"/>
    <property type="match status" value="1"/>
</dbReference>
<evidence type="ECO:0000256" key="1">
    <source>
        <dbReference type="ARBA" id="ARBA00022679"/>
    </source>
</evidence>
<dbReference type="Gene3D" id="3.30.200.20">
    <property type="entry name" value="Phosphorylase Kinase, domain 1"/>
    <property type="match status" value="1"/>
</dbReference>
<keyword evidence="1 8" id="KW-0808">Transferase</keyword>
<dbReference type="EMBL" id="SJPY01000005">
    <property type="protein sequence ID" value="TWU39912.1"/>
    <property type="molecule type" value="Genomic_DNA"/>
</dbReference>
<feature type="binding site" evidence="5">
    <location>
        <position position="127"/>
    </location>
    <ligand>
        <name>ATP</name>
        <dbReference type="ChEBI" id="CHEBI:30616"/>
    </ligand>
</feature>
<dbReference type="SUPFAM" id="SSF56112">
    <property type="entry name" value="Protein kinase-like (PK-like)"/>
    <property type="match status" value="1"/>
</dbReference>
<dbReference type="AlphaFoldDB" id="A0A5C6DTA3"/>
<keyword evidence="9" id="KW-1185">Reference proteome</keyword>
<dbReference type="EC" id="2.7.11.1" evidence="8"/>
<feature type="compositionally biased region" description="Basic and acidic residues" evidence="6">
    <location>
        <begin position="520"/>
        <end position="535"/>
    </location>
</feature>
<organism evidence="8 9">
    <name type="scientific">Novipirellula aureliae</name>
    <dbReference type="NCBI Taxonomy" id="2527966"/>
    <lineage>
        <taxon>Bacteria</taxon>
        <taxon>Pseudomonadati</taxon>
        <taxon>Planctomycetota</taxon>
        <taxon>Planctomycetia</taxon>
        <taxon>Pirellulales</taxon>
        <taxon>Pirellulaceae</taxon>
        <taxon>Novipirellula</taxon>
    </lineage>
</organism>
<dbReference type="PROSITE" id="PS00108">
    <property type="entry name" value="PROTEIN_KINASE_ST"/>
    <property type="match status" value="1"/>
</dbReference>
<dbReference type="Proteomes" id="UP000315471">
    <property type="component" value="Unassembled WGS sequence"/>
</dbReference>
<dbReference type="PROSITE" id="PS50011">
    <property type="entry name" value="PROTEIN_KINASE_DOM"/>
    <property type="match status" value="1"/>
</dbReference>
<feature type="region of interest" description="Disordered" evidence="6">
    <location>
        <begin position="382"/>
        <end position="402"/>
    </location>
</feature>
<protein>
    <submittedName>
        <fullName evidence="8">Serine/threonine-protein kinase PrkC</fullName>
        <ecNumber evidence="8">2.7.11.1</ecNumber>
    </submittedName>
</protein>
<dbReference type="Gene3D" id="1.10.510.10">
    <property type="entry name" value="Transferase(Phosphotransferase) domain 1"/>
    <property type="match status" value="1"/>
</dbReference>
<dbReference type="PANTHER" id="PTHR43289:SF34">
    <property type="entry name" value="SERINE_THREONINE-PROTEIN KINASE YBDM-RELATED"/>
    <property type="match status" value="1"/>
</dbReference>
<dbReference type="InterPro" id="IPR016024">
    <property type="entry name" value="ARM-type_fold"/>
</dbReference>
<dbReference type="RefSeq" id="WP_231617653.1">
    <property type="nucleotide sequence ID" value="NZ_SJPY01000005.1"/>
</dbReference>
<keyword evidence="2 5" id="KW-0547">Nucleotide-binding</keyword>
<feature type="compositionally biased region" description="Basic and acidic residues" evidence="6">
    <location>
        <begin position="382"/>
        <end position="391"/>
    </location>
</feature>
<evidence type="ECO:0000259" key="7">
    <source>
        <dbReference type="PROSITE" id="PS50011"/>
    </source>
</evidence>
<dbReference type="InterPro" id="IPR000719">
    <property type="entry name" value="Prot_kinase_dom"/>
</dbReference>
<dbReference type="Gene3D" id="1.25.10.10">
    <property type="entry name" value="Leucine-rich Repeat Variant"/>
    <property type="match status" value="1"/>
</dbReference>
<dbReference type="SUPFAM" id="SSF48371">
    <property type="entry name" value="ARM repeat"/>
    <property type="match status" value="1"/>
</dbReference>
<sequence>MTAPKCPTQSKLIDYLLGNVSGDDWHRIAEHLDSCEHCEATISALDGESDTLIESLRRPDINDEIESEAYQRAVQGAVAAWSESAAKSMVPSVKLRDYELIEPIGCGGMATVYRAIHTRLNREVAIKVLPARLLHDGGRVARFQREMQAVGSLRHHAIVQATDGGEVDGVHFLVMEIVDGLDCNKLSRLTGQWSIENACRLAHQTALGMAHVHEFGMVHRDLKPSNLMVTRDGEVKILDLGLARIASEPTVEDELTTVGQLMGTLDYMAPEQLEDSHVADQRSDIYSLGATLFKLLTGVAPRAGAPRESVLTKIRRISSEPAVSIALRRGDLPGELVLLVDSMLSASPVDRPKSMNEVVERIEGLAQDSDLGSLVSEAEKIEQSVGQEREASVGPLPSERSTPKVLPVVSEANGKPPRRTLPWIIAAAGSMAAFVLGAVIILQTSSGQLVIETASPDVEVRLLKSGHPHQNMTLTDHAQTFRLGAGEYEIEIVSDADGLVVENGHYTLRRGETWLAKVGPKDKRSELGEHADTTKVDPNQPTYQDKTIDEWIDLLGRERSPEQLVHATKAFERLAEPARVGDAVAALVQVVSYQDDDDTYTSGGTDTNVVYAVQEYLAKQDQQTVADMLTRKLGDGSDREKQFILKYLNGYTARIKGKVRDSYLPLLASLWDDDSFTGREELLFALINYAPADTLLPRLVNALDNKEAFIRLMAADELIKRDVHADAVVATLSEILARDKQSAYRLKAAWSLGDLGPKAASAYPLLVSIVQSDDADLDVDVHSFFAGPKSMTTIKDASIGALAKIGNMDAFPILFDQWKTRLDSANDGRGTHSAESVAKAIEALSGMKPRVKVVSRVRTIYWTIEGVSLTLIYRATFNHTVSSPVSPTWAEKLLAVEEDVPVEDLIGYANHVDPRPDAAQAKLQVELILLLAKYQQASETLATLLRHAEGISRRSQTENTAAKSNRSDAAKVFEEAAETWIREQEDQPESLLEQLVQSCEAGSTTSCDVALKLLDRMDRKMQTRAIASALLFGVQYANDDQFVVETVVSWHKNKENRQQVNEFMRTTKSISWSHIARFLFQNGLADDDTRAIVLDRFKEYSNIRNLVLTDILQSLEVHPENVDFVIELLRHPALDVVKSDDGASVRASHYLPQLEFVPEDHRQAFVPWLEELRKSANKAESEAANAWLKLWRPELGFE</sequence>
<evidence type="ECO:0000256" key="5">
    <source>
        <dbReference type="PROSITE-ProRule" id="PRU10141"/>
    </source>
</evidence>
<dbReference type="InterPro" id="IPR008271">
    <property type="entry name" value="Ser/Thr_kinase_AS"/>
</dbReference>
<evidence type="ECO:0000256" key="6">
    <source>
        <dbReference type="SAM" id="MobiDB-lite"/>
    </source>
</evidence>
<reference evidence="8 9" key="1">
    <citation type="submission" date="2019-02" db="EMBL/GenBank/DDBJ databases">
        <title>Deep-cultivation of Planctomycetes and their phenomic and genomic characterization uncovers novel biology.</title>
        <authorList>
            <person name="Wiegand S."/>
            <person name="Jogler M."/>
            <person name="Boedeker C."/>
            <person name="Pinto D."/>
            <person name="Vollmers J."/>
            <person name="Rivas-Marin E."/>
            <person name="Kohn T."/>
            <person name="Peeters S.H."/>
            <person name="Heuer A."/>
            <person name="Rast P."/>
            <person name="Oberbeckmann S."/>
            <person name="Bunk B."/>
            <person name="Jeske O."/>
            <person name="Meyerdierks A."/>
            <person name="Storesund J.E."/>
            <person name="Kallscheuer N."/>
            <person name="Luecker S."/>
            <person name="Lage O.M."/>
            <person name="Pohl T."/>
            <person name="Merkel B.J."/>
            <person name="Hornburger P."/>
            <person name="Mueller R.-W."/>
            <person name="Bruemmer F."/>
            <person name="Labrenz M."/>
            <person name="Spormann A.M."/>
            <person name="Op Den Camp H."/>
            <person name="Overmann J."/>
            <person name="Amann R."/>
            <person name="Jetten M.S.M."/>
            <person name="Mascher T."/>
            <person name="Medema M.H."/>
            <person name="Devos D.P."/>
            <person name="Kaster A.-K."/>
            <person name="Ovreas L."/>
            <person name="Rohde M."/>
            <person name="Galperin M.Y."/>
            <person name="Jogler C."/>
        </authorList>
    </citation>
    <scope>NUCLEOTIDE SEQUENCE [LARGE SCALE GENOMIC DNA]</scope>
    <source>
        <strain evidence="8 9">Q31b</strain>
    </source>
</reference>
<dbReference type="PANTHER" id="PTHR43289">
    <property type="entry name" value="MITOGEN-ACTIVATED PROTEIN KINASE KINASE KINASE 20-RELATED"/>
    <property type="match status" value="1"/>
</dbReference>
<dbReference type="InterPro" id="IPR011009">
    <property type="entry name" value="Kinase-like_dom_sf"/>
</dbReference>
<evidence type="ECO:0000256" key="4">
    <source>
        <dbReference type="ARBA" id="ARBA00022840"/>
    </source>
</evidence>
<dbReference type="GO" id="GO:0004674">
    <property type="term" value="F:protein serine/threonine kinase activity"/>
    <property type="evidence" value="ECO:0007669"/>
    <property type="project" value="UniProtKB-EC"/>
</dbReference>
<evidence type="ECO:0000256" key="2">
    <source>
        <dbReference type="ARBA" id="ARBA00022741"/>
    </source>
</evidence>
<keyword evidence="3 8" id="KW-0418">Kinase</keyword>
<accession>A0A5C6DTA3</accession>
<comment type="caution">
    <text evidence="8">The sequence shown here is derived from an EMBL/GenBank/DDBJ whole genome shotgun (WGS) entry which is preliminary data.</text>
</comment>
<gene>
    <name evidence="8" type="primary">prkC_10</name>
    <name evidence="8" type="ORF">Q31b_32280</name>
</gene>
<dbReference type="InterPro" id="IPR017441">
    <property type="entry name" value="Protein_kinase_ATP_BS"/>
</dbReference>
<proteinExistence type="predicted"/>
<evidence type="ECO:0000256" key="3">
    <source>
        <dbReference type="ARBA" id="ARBA00022777"/>
    </source>
</evidence>
<name>A0A5C6DTA3_9BACT</name>
<dbReference type="GO" id="GO:0005524">
    <property type="term" value="F:ATP binding"/>
    <property type="evidence" value="ECO:0007669"/>
    <property type="project" value="UniProtKB-UniRule"/>
</dbReference>
<keyword evidence="4 5" id="KW-0067">ATP-binding</keyword>
<feature type="domain" description="Protein kinase" evidence="7">
    <location>
        <begin position="98"/>
        <end position="365"/>
    </location>
</feature>
<dbReference type="PROSITE" id="PS00107">
    <property type="entry name" value="PROTEIN_KINASE_ATP"/>
    <property type="match status" value="1"/>
</dbReference>
<dbReference type="InterPro" id="IPR011989">
    <property type="entry name" value="ARM-like"/>
</dbReference>
<feature type="region of interest" description="Disordered" evidence="6">
    <location>
        <begin position="520"/>
        <end position="543"/>
    </location>
</feature>
<evidence type="ECO:0000313" key="9">
    <source>
        <dbReference type="Proteomes" id="UP000315471"/>
    </source>
</evidence>
<evidence type="ECO:0000313" key="8">
    <source>
        <dbReference type="EMBL" id="TWU39912.1"/>
    </source>
</evidence>
<dbReference type="Pfam" id="PF00069">
    <property type="entry name" value="Pkinase"/>
    <property type="match status" value="1"/>
</dbReference>
<dbReference type="CDD" id="cd14014">
    <property type="entry name" value="STKc_PknB_like"/>
    <property type="match status" value="1"/>
</dbReference>